<dbReference type="Pfam" id="PF13439">
    <property type="entry name" value="Glyco_transf_4"/>
    <property type="match status" value="1"/>
</dbReference>
<accession>A0A8D5FKG2</accession>
<dbReference type="EMBL" id="AP024086">
    <property type="protein sequence ID" value="BCL60653.1"/>
    <property type="molecule type" value="Genomic_DNA"/>
</dbReference>
<dbReference type="AlphaFoldDB" id="A0A8D5FKG2"/>
<evidence type="ECO:0000259" key="2">
    <source>
        <dbReference type="Pfam" id="PF13439"/>
    </source>
</evidence>
<dbReference type="InterPro" id="IPR050194">
    <property type="entry name" value="Glycosyltransferase_grp1"/>
</dbReference>
<dbReference type="KEGG" id="dbk:DGMP_13460"/>
<dbReference type="InterPro" id="IPR028098">
    <property type="entry name" value="Glyco_trans_4-like_N"/>
</dbReference>
<evidence type="ECO:0000313" key="3">
    <source>
        <dbReference type="EMBL" id="BCL60653.1"/>
    </source>
</evidence>
<keyword evidence="4" id="KW-1185">Reference proteome</keyword>
<dbReference type="Proteomes" id="UP000826725">
    <property type="component" value="Chromosome"/>
</dbReference>
<protein>
    <recommendedName>
        <fullName evidence="5">Glycosyltransferase family 1 protein</fullName>
    </recommendedName>
</protein>
<dbReference type="CDD" id="cd03801">
    <property type="entry name" value="GT4_PimA-like"/>
    <property type="match status" value="1"/>
</dbReference>
<dbReference type="PANTHER" id="PTHR45947">
    <property type="entry name" value="SULFOQUINOVOSYL TRANSFERASE SQD2"/>
    <property type="match status" value="1"/>
</dbReference>
<dbReference type="Pfam" id="PF00534">
    <property type="entry name" value="Glycos_transf_1"/>
    <property type="match status" value="1"/>
</dbReference>
<feature type="domain" description="Glycosyltransferase subfamily 4-like N-terminal" evidence="2">
    <location>
        <begin position="2"/>
        <end position="158"/>
    </location>
</feature>
<evidence type="ECO:0000313" key="4">
    <source>
        <dbReference type="Proteomes" id="UP000826725"/>
    </source>
</evidence>
<dbReference type="InterPro" id="IPR001296">
    <property type="entry name" value="Glyco_trans_1"/>
</dbReference>
<reference evidence="3" key="1">
    <citation type="submission" date="2020-09" db="EMBL/GenBank/DDBJ databases">
        <title>Desulfogranum mesoprofundum gen. nov., sp. nov., a novel mesophilic, sulfate-reducing chemolithoautotroph isolated from a deep-sea hydrothermal vent chimney in the Suiyo Seamount.</title>
        <authorList>
            <person name="Hashimoto Y."/>
            <person name="Nakagawa S."/>
        </authorList>
    </citation>
    <scope>NUCLEOTIDE SEQUENCE</scope>
    <source>
        <strain evidence="3">KT2</strain>
    </source>
</reference>
<feature type="domain" description="Glycosyl transferase family 1" evidence="1">
    <location>
        <begin position="169"/>
        <end position="339"/>
    </location>
</feature>
<proteinExistence type="predicted"/>
<dbReference type="PANTHER" id="PTHR45947:SF3">
    <property type="entry name" value="SULFOQUINOVOSYL TRANSFERASE SQD2"/>
    <property type="match status" value="1"/>
</dbReference>
<sequence length="365" mass="41201">MRQMVQHLTLQHCQIFILTRRWKKELPRENRVDGIPVKRVGLPGRSLLSTISYITQLFVVLFQKRREYDIIHTNGAAALGTLGSIFARLLRKKNVARISSAGRIPELKKKLFGSPALNFLRKSDVIISLSKAIDSELFSIQYPLEKTARISNGVDASRFRPYSQEKRCEWRKKHNLPENALLVIYASLFKPGKGHVTLLHAWSFIEKDFPKSWLILLGGGNYQLPGTTREIMTVAESLKLSRVIFAGEASDTAQFTGIADICAFPAEDDSEGCPNTLLEAMSAQLAPVAFNTNGVRDLIVDETSGLLVNEKTERAFAKALNRVLRSEELRKRLSGAARQYIINNHDFNTIASEYVLLYRQLLQED</sequence>
<gene>
    <name evidence="3" type="ORF">DGMP_13460</name>
</gene>
<organism evidence="3 4">
    <name type="scientific">Desulfomarina profundi</name>
    <dbReference type="NCBI Taxonomy" id="2772557"/>
    <lineage>
        <taxon>Bacteria</taxon>
        <taxon>Pseudomonadati</taxon>
        <taxon>Thermodesulfobacteriota</taxon>
        <taxon>Desulfobulbia</taxon>
        <taxon>Desulfobulbales</taxon>
        <taxon>Desulfobulbaceae</taxon>
        <taxon>Desulfomarina</taxon>
    </lineage>
</organism>
<evidence type="ECO:0008006" key="5">
    <source>
        <dbReference type="Google" id="ProtNLM"/>
    </source>
</evidence>
<evidence type="ECO:0000259" key="1">
    <source>
        <dbReference type="Pfam" id="PF00534"/>
    </source>
</evidence>
<dbReference type="GO" id="GO:0016758">
    <property type="term" value="F:hexosyltransferase activity"/>
    <property type="evidence" value="ECO:0007669"/>
    <property type="project" value="TreeGrafter"/>
</dbReference>
<name>A0A8D5FKG2_9BACT</name>